<keyword evidence="14" id="KW-1185">Reference proteome</keyword>
<keyword evidence="10" id="KW-0175">Coiled coil</keyword>
<feature type="transmembrane region" description="Helical" evidence="9">
    <location>
        <begin position="25"/>
        <end position="43"/>
    </location>
</feature>
<evidence type="ECO:0000256" key="3">
    <source>
        <dbReference type="ARBA" id="ARBA00022448"/>
    </source>
</evidence>
<keyword evidence="6 9" id="KW-0812">Transmembrane</keyword>
<dbReference type="Gene3D" id="2.40.50.100">
    <property type="match status" value="1"/>
</dbReference>
<proteinExistence type="inferred from homology"/>
<comment type="similarity">
    <text evidence="2 9">Belongs to the membrane fusion protein (MFP) (TC 8.A.1) family.</text>
</comment>
<gene>
    <name evidence="13" type="ORF">GN234_03855</name>
</gene>
<evidence type="ECO:0000256" key="1">
    <source>
        <dbReference type="ARBA" id="ARBA00004377"/>
    </source>
</evidence>
<evidence type="ECO:0000256" key="8">
    <source>
        <dbReference type="ARBA" id="ARBA00023136"/>
    </source>
</evidence>
<dbReference type="GO" id="GO:0005886">
    <property type="term" value="C:plasma membrane"/>
    <property type="evidence" value="ECO:0007669"/>
    <property type="project" value="UniProtKB-SubCell"/>
</dbReference>
<dbReference type="KEGG" id="pbz:GN234_03855"/>
<dbReference type="InterPro" id="IPR050739">
    <property type="entry name" value="MFP"/>
</dbReference>
<dbReference type="PRINTS" id="PR01490">
    <property type="entry name" value="RTXTOXIND"/>
</dbReference>
<dbReference type="NCBIfam" id="TIGR01843">
    <property type="entry name" value="type_I_hlyD"/>
    <property type="match status" value="1"/>
</dbReference>
<dbReference type="PANTHER" id="PTHR30386:SF17">
    <property type="entry name" value="ALKALINE PROTEASE SECRETION PROTEIN APRE"/>
    <property type="match status" value="1"/>
</dbReference>
<evidence type="ECO:0000313" key="14">
    <source>
        <dbReference type="Proteomes" id="UP000509545"/>
    </source>
</evidence>
<evidence type="ECO:0000256" key="10">
    <source>
        <dbReference type="SAM" id="Coils"/>
    </source>
</evidence>
<reference evidence="13 14" key="1">
    <citation type="submission" date="2020-02" db="EMBL/GenBank/DDBJ databases">
        <authorList>
            <person name="Liang J."/>
        </authorList>
    </citation>
    <scope>NUCLEOTIDE SEQUENCE [LARGE SCALE GENOMIC DNA]</scope>
    <source>
        <strain evidence="13 14">L22-9</strain>
    </source>
</reference>
<name>A0A6N1CA47_9PSED</name>
<evidence type="ECO:0000256" key="9">
    <source>
        <dbReference type="RuleBase" id="RU365093"/>
    </source>
</evidence>
<protein>
    <recommendedName>
        <fullName evidence="9">Membrane fusion protein (MFP) family protein</fullName>
    </recommendedName>
</protein>
<sequence>MSHLMQNSQHSSNTLPVDDKPVRRIGYLMLLVTFGLFGGWAALAPLDSSALAPGVVTVKSYRKTVQHLEGGIVRELRVHDGDLVKAGDVLLVLDNTQARSEVETTRSQLIAALQLQARLEAERDGQPEPVAVPALDPTDPRVQEARDSEARIFQTRRTSLLGEIGLQEKTIGQIEEQIRGLKAIIASKQMLAASYQEEIVDLRALLAEGYVDKQRLREQERSLSRLQTEVAESQSGIAQARVNIDEARLKILQLKKAFASEVAGLLGDARTKVYELRERLATLQDRDQRTDILAPESGMVMGMTVHTLGAVVSPGTALLDIVPANEELIVEAQVSPMDIDRIALGKLADIRFSAFKSSTTPVIEGRLVQISADRLINKDTGTAYYLARVALTDKGRQTLGNLTLVPGMPVEVLVNTGARTLLQYLMQPASNVFARSLIED</sequence>
<feature type="domain" description="AprE-like long alpha-helical hairpin" evidence="11">
    <location>
        <begin position="98"/>
        <end position="286"/>
    </location>
</feature>
<evidence type="ECO:0000256" key="2">
    <source>
        <dbReference type="ARBA" id="ARBA00009477"/>
    </source>
</evidence>
<evidence type="ECO:0000259" key="11">
    <source>
        <dbReference type="Pfam" id="PF25994"/>
    </source>
</evidence>
<comment type="subcellular location">
    <subcellularLocation>
        <location evidence="1 9">Cell inner membrane</location>
        <topology evidence="1 9">Single-pass membrane protein</topology>
    </subcellularLocation>
</comment>
<keyword evidence="3 9" id="KW-0813">Transport</keyword>
<dbReference type="PANTHER" id="PTHR30386">
    <property type="entry name" value="MEMBRANE FUSION SUBUNIT OF EMRAB-TOLC MULTIDRUG EFFLUX PUMP"/>
    <property type="match status" value="1"/>
</dbReference>
<evidence type="ECO:0000256" key="7">
    <source>
        <dbReference type="ARBA" id="ARBA00022989"/>
    </source>
</evidence>
<evidence type="ECO:0000313" key="13">
    <source>
        <dbReference type="EMBL" id="QKS81130.1"/>
    </source>
</evidence>
<dbReference type="AlphaFoldDB" id="A0A6N1CA47"/>
<dbReference type="InterPro" id="IPR010129">
    <property type="entry name" value="T1SS_HlyD"/>
</dbReference>
<keyword evidence="5 9" id="KW-0997">Cell inner membrane</keyword>
<organism evidence="13 14">
    <name type="scientific">Pseudomonas bijieensis</name>
    <dbReference type="NCBI Taxonomy" id="2681983"/>
    <lineage>
        <taxon>Bacteria</taxon>
        <taxon>Pseudomonadati</taxon>
        <taxon>Pseudomonadota</taxon>
        <taxon>Gammaproteobacteria</taxon>
        <taxon>Pseudomonadales</taxon>
        <taxon>Pseudomonadaceae</taxon>
        <taxon>Pseudomonas</taxon>
    </lineage>
</organism>
<dbReference type="EMBL" id="CP048810">
    <property type="protein sequence ID" value="QKS81130.1"/>
    <property type="molecule type" value="Genomic_DNA"/>
</dbReference>
<evidence type="ECO:0000259" key="12">
    <source>
        <dbReference type="Pfam" id="PF26002"/>
    </source>
</evidence>
<evidence type="ECO:0000256" key="5">
    <source>
        <dbReference type="ARBA" id="ARBA00022519"/>
    </source>
</evidence>
<accession>A0A6N1CA47</accession>
<dbReference type="Pfam" id="PF26002">
    <property type="entry name" value="Beta-barrel_AprE"/>
    <property type="match status" value="1"/>
</dbReference>
<dbReference type="Gene3D" id="2.40.30.170">
    <property type="match status" value="1"/>
</dbReference>
<keyword evidence="7 9" id="KW-1133">Transmembrane helix</keyword>
<keyword evidence="8 9" id="KW-0472">Membrane</keyword>
<feature type="domain" description="AprE-like beta-barrel" evidence="12">
    <location>
        <begin position="328"/>
        <end position="417"/>
    </location>
</feature>
<feature type="coiled-coil region" evidence="10">
    <location>
        <begin position="216"/>
        <end position="286"/>
    </location>
</feature>
<dbReference type="Pfam" id="PF25994">
    <property type="entry name" value="HH_AprE"/>
    <property type="match status" value="1"/>
</dbReference>
<dbReference type="InterPro" id="IPR058982">
    <property type="entry name" value="Beta-barrel_AprE"/>
</dbReference>
<dbReference type="GO" id="GO:0015031">
    <property type="term" value="P:protein transport"/>
    <property type="evidence" value="ECO:0007669"/>
    <property type="project" value="InterPro"/>
</dbReference>
<dbReference type="Proteomes" id="UP000509545">
    <property type="component" value="Chromosome"/>
</dbReference>
<evidence type="ECO:0000256" key="4">
    <source>
        <dbReference type="ARBA" id="ARBA00022475"/>
    </source>
</evidence>
<dbReference type="SUPFAM" id="SSF111369">
    <property type="entry name" value="HlyD-like secretion proteins"/>
    <property type="match status" value="1"/>
</dbReference>
<dbReference type="InterPro" id="IPR058781">
    <property type="entry name" value="HH_AprE-like"/>
</dbReference>
<evidence type="ECO:0000256" key="6">
    <source>
        <dbReference type="ARBA" id="ARBA00022692"/>
    </source>
</evidence>
<keyword evidence="4 9" id="KW-1003">Cell membrane</keyword>